<dbReference type="InterPro" id="IPR027572">
    <property type="entry name" value="Fol-rel_CADD"/>
</dbReference>
<dbReference type="EMBL" id="JSWE01000180">
    <property type="protein sequence ID" value="KIE04563.1"/>
    <property type="molecule type" value="Genomic_DNA"/>
</dbReference>
<gene>
    <name evidence="2" type="ORF">NF27_HJ00160</name>
</gene>
<organism evidence="2 3">
    <name type="scientific">Candidatus Jidaibacter acanthamoebae</name>
    <dbReference type="NCBI Taxonomy" id="86105"/>
    <lineage>
        <taxon>Bacteria</taxon>
        <taxon>Pseudomonadati</taxon>
        <taxon>Pseudomonadota</taxon>
        <taxon>Alphaproteobacteria</taxon>
        <taxon>Rickettsiales</taxon>
        <taxon>Candidatus Midichloriaceae</taxon>
        <taxon>Candidatus Jidaibacter</taxon>
    </lineage>
</organism>
<dbReference type="GO" id="GO:0016491">
    <property type="term" value="F:oxidoreductase activity"/>
    <property type="evidence" value="ECO:0007669"/>
    <property type="project" value="UniProtKB-KW"/>
</dbReference>
<dbReference type="SUPFAM" id="SSF48613">
    <property type="entry name" value="Heme oxygenase-like"/>
    <property type="match status" value="1"/>
</dbReference>
<dbReference type="PANTHER" id="PTHR40279">
    <property type="entry name" value="PQQC-LIKE PROTEIN"/>
    <property type="match status" value="1"/>
</dbReference>
<name>A0A0C1QKA0_9RICK</name>
<dbReference type="InterPro" id="IPR016084">
    <property type="entry name" value="Haem_Oase-like_multi-hlx"/>
</dbReference>
<accession>A0A0C1QKA0</accession>
<comment type="caution">
    <text evidence="2">The sequence shown here is derived from an EMBL/GenBank/DDBJ whole genome shotgun (WGS) entry which is preliminary data.</text>
</comment>
<dbReference type="NCBIfam" id="TIGR04305">
    <property type="entry name" value="fol_rel_CADD"/>
    <property type="match status" value="1"/>
</dbReference>
<proteinExistence type="predicted"/>
<protein>
    <submittedName>
        <fullName evidence="2">Coenzyme PQQ synthesis protein C</fullName>
    </submittedName>
</protein>
<sequence>MVKLIILIRSYSISSNLLRYGINMINLLNQELDKMHLLKHPFYQAWSEGKLSVEVLGEYAKQYYNQVKNFPRYISKIHSECDDISSRQVLLGNLIEEEKGDENHPELWLRFAEGLGVKRSDVENVELKQETRNLVDGFFKLAGESYAKGLGALYSYERQVPEVAKSKIEGLEKFYGITGEQALKFFNVHIAADEWHSEECASLIEKLSPEEQEEAKKGALEGARLLWQFLDGMVKHC</sequence>
<dbReference type="InterPro" id="IPR039068">
    <property type="entry name" value="PqqC-like"/>
</dbReference>
<keyword evidence="1" id="KW-0560">Oxidoreductase</keyword>
<dbReference type="Proteomes" id="UP000031258">
    <property type="component" value="Unassembled WGS sequence"/>
</dbReference>
<evidence type="ECO:0000256" key="1">
    <source>
        <dbReference type="ARBA" id="ARBA00023002"/>
    </source>
</evidence>
<dbReference type="Pfam" id="PF14518">
    <property type="entry name" value="Haem_oxygenas_2"/>
    <property type="match status" value="1"/>
</dbReference>
<dbReference type="PATRIC" id="fig|86105.3.peg.1582"/>
<evidence type="ECO:0000313" key="3">
    <source>
        <dbReference type="Proteomes" id="UP000031258"/>
    </source>
</evidence>
<evidence type="ECO:0000313" key="2">
    <source>
        <dbReference type="EMBL" id="KIE04563.1"/>
    </source>
</evidence>
<dbReference type="AlphaFoldDB" id="A0A0C1QKA0"/>
<dbReference type="STRING" id="86105.NF27_HJ00160"/>
<keyword evidence="3" id="KW-1185">Reference proteome</keyword>
<dbReference type="SMART" id="SM01236">
    <property type="entry name" value="Haem_oxygenase_2"/>
    <property type="match status" value="1"/>
</dbReference>
<dbReference type="Gene3D" id="1.20.910.10">
    <property type="entry name" value="Heme oxygenase-like"/>
    <property type="match status" value="1"/>
</dbReference>
<reference evidence="2 3" key="1">
    <citation type="submission" date="2014-11" db="EMBL/GenBank/DDBJ databases">
        <title>A Rickettsiales Symbiont of Amoebae With Ancient Features.</title>
        <authorList>
            <person name="Schulz F."/>
            <person name="Martijn J."/>
            <person name="Wascher F."/>
            <person name="Kostanjsek R."/>
            <person name="Ettema T.J."/>
            <person name="Horn M."/>
        </authorList>
    </citation>
    <scope>NUCLEOTIDE SEQUENCE [LARGE SCALE GENOMIC DNA]</scope>
    <source>
        <strain evidence="2 3">UWC36</strain>
    </source>
</reference>
<dbReference type="PANTHER" id="PTHR40279:SF3">
    <property type="entry name" value="4-AMINOBENZOATE SYNTHASE"/>
    <property type="match status" value="1"/>
</dbReference>